<gene>
    <name evidence="1" type="ORF">GCM10010246_16590</name>
</gene>
<proteinExistence type="predicted"/>
<dbReference type="Proteomes" id="UP001500253">
    <property type="component" value="Unassembled WGS sequence"/>
</dbReference>
<evidence type="ECO:0000313" key="2">
    <source>
        <dbReference type="Proteomes" id="UP001500253"/>
    </source>
</evidence>
<evidence type="ECO:0000313" key="1">
    <source>
        <dbReference type="EMBL" id="GAA2333621.1"/>
    </source>
</evidence>
<comment type="caution">
    <text evidence="1">The sequence shown here is derived from an EMBL/GenBank/DDBJ whole genome shotgun (WGS) entry which is preliminary data.</text>
</comment>
<dbReference type="RefSeq" id="WP_346173814.1">
    <property type="nucleotide sequence ID" value="NZ_BAAASD010000005.1"/>
</dbReference>
<sequence length="158" mass="17559">MTLLVGIPVLWTGFVVCFNLISGDYRTPCDPEPYLGSVDKRQIYGHYRGQKGSELILKPPSDSSESGSVAFTVKNWPVWEEPLRDPGDMDRISGSGVWDIQPMGEKSYYVDLTFLGSTDMQILEKPELLIIGGDRSSFFLYDSSGSTDDCAFVLEKGE</sequence>
<organism evidence="1 2">
    <name type="scientific">Streptomyces cuspidosporus</name>
    <dbReference type="NCBI Taxonomy" id="66882"/>
    <lineage>
        <taxon>Bacteria</taxon>
        <taxon>Bacillati</taxon>
        <taxon>Actinomycetota</taxon>
        <taxon>Actinomycetes</taxon>
        <taxon>Kitasatosporales</taxon>
        <taxon>Streptomycetaceae</taxon>
        <taxon>Streptomyces</taxon>
    </lineage>
</organism>
<protein>
    <submittedName>
        <fullName evidence="1">Uncharacterized protein</fullName>
    </submittedName>
</protein>
<name>A0ABP5SKY7_9ACTN</name>
<dbReference type="EMBL" id="BAAASD010000005">
    <property type="protein sequence ID" value="GAA2333621.1"/>
    <property type="molecule type" value="Genomic_DNA"/>
</dbReference>
<keyword evidence="2" id="KW-1185">Reference proteome</keyword>
<accession>A0ABP5SKY7</accession>
<reference evidence="2" key="1">
    <citation type="journal article" date="2019" name="Int. J. Syst. Evol. Microbiol.">
        <title>The Global Catalogue of Microorganisms (GCM) 10K type strain sequencing project: providing services to taxonomists for standard genome sequencing and annotation.</title>
        <authorList>
            <consortium name="The Broad Institute Genomics Platform"/>
            <consortium name="The Broad Institute Genome Sequencing Center for Infectious Disease"/>
            <person name="Wu L."/>
            <person name="Ma J."/>
        </authorList>
    </citation>
    <scope>NUCLEOTIDE SEQUENCE [LARGE SCALE GENOMIC DNA]</scope>
    <source>
        <strain evidence="2">JCM 4316</strain>
    </source>
</reference>